<protein>
    <submittedName>
        <fullName evidence="1">Uncharacterized protein</fullName>
    </submittedName>
</protein>
<evidence type="ECO:0000313" key="1">
    <source>
        <dbReference type="EMBL" id="KAE9525289.1"/>
    </source>
</evidence>
<keyword evidence="2" id="KW-1185">Reference proteome</keyword>
<dbReference type="Proteomes" id="UP000475862">
    <property type="component" value="Unassembled WGS sequence"/>
</dbReference>
<gene>
    <name evidence="1" type="ORF">AGLY_014357</name>
</gene>
<accession>A0A6G0T3Y9</accession>
<name>A0A6G0T3Y9_APHGL</name>
<dbReference type="EMBL" id="VYZN01000061">
    <property type="protein sequence ID" value="KAE9525289.1"/>
    <property type="molecule type" value="Genomic_DNA"/>
</dbReference>
<sequence>MWFIDNIFVWLNNSTDRIELLNSISYTCLITRYFIEETNFVKQNKKKLFDVVCKGRKTQVCLEENNLLVAVFYMFSTIPQLLLNSKDKTRQAATTNLIKHKMDIINIWYILISSNSHCNRYNMEKLKLSNNNHHYCHYHSNNFINQHFFIDTSKKKKQLEKSKISVVYEGFKKAKYFENLTRKTKKTRIIVQTQVHKFIVT</sequence>
<evidence type="ECO:0000313" key="2">
    <source>
        <dbReference type="Proteomes" id="UP000475862"/>
    </source>
</evidence>
<dbReference type="AlphaFoldDB" id="A0A6G0T3Y9"/>
<proteinExistence type="predicted"/>
<comment type="caution">
    <text evidence="1">The sequence shown here is derived from an EMBL/GenBank/DDBJ whole genome shotgun (WGS) entry which is preliminary data.</text>
</comment>
<organism evidence="1 2">
    <name type="scientific">Aphis glycines</name>
    <name type="common">Soybean aphid</name>
    <dbReference type="NCBI Taxonomy" id="307491"/>
    <lineage>
        <taxon>Eukaryota</taxon>
        <taxon>Metazoa</taxon>
        <taxon>Ecdysozoa</taxon>
        <taxon>Arthropoda</taxon>
        <taxon>Hexapoda</taxon>
        <taxon>Insecta</taxon>
        <taxon>Pterygota</taxon>
        <taxon>Neoptera</taxon>
        <taxon>Paraneoptera</taxon>
        <taxon>Hemiptera</taxon>
        <taxon>Sternorrhyncha</taxon>
        <taxon>Aphidomorpha</taxon>
        <taxon>Aphidoidea</taxon>
        <taxon>Aphididae</taxon>
        <taxon>Aphidini</taxon>
        <taxon>Aphis</taxon>
        <taxon>Aphis</taxon>
    </lineage>
</organism>
<reference evidence="1 2" key="1">
    <citation type="submission" date="2019-08" db="EMBL/GenBank/DDBJ databases">
        <title>The genome of the soybean aphid Biotype 1, its phylome, world population structure and adaptation to the North American continent.</title>
        <authorList>
            <person name="Giordano R."/>
            <person name="Donthu R.K."/>
            <person name="Hernandez A.G."/>
            <person name="Wright C.L."/>
            <person name="Zimin A.V."/>
        </authorList>
    </citation>
    <scope>NUCLEOTIDE SEQUENCE [LARGE SCALE GENOMIC DNA]</scope>
    <source>
        <tissue evidence="1">Whole aphids</tissue>
    </source>
</reference>